<gene>
    <name evidence="2" type="ORF">B0J13DRAFT_608191</name>
</gene>
<accession>A0A9P9EPF5</accession>
<protein>
    <submittedName>
        <fullName evidence="2">Uncharacterized protein</fullName>
    </submittedName>
</protein>
<keyword evidence="3" id="KW-1185">Reference proteome</keyword>
<feature type="compositionally biased region" description="Polar residues" evidence="1">
    <location>
        <begin position="211"/>
        <end position="222"/>
    </location>
</feature>
<reference evidence="2" key="1">
    <citation type="journal article" date="2021" name="Nat. Commun.">
        <title>Genetic determinants of endophytism in the Arabidopsis root mycobiome.</title>
        <authorList>
            <person name="Mesny F."/>
            <person name="Miyauchi S."/>
            <person name="Thiergart T."/>
            <person name="Pickel B."/>
            <person name="Atanasova L."/>
            <person name="Karlsson M."/>
            <person name="Huettel B."/>
            <person name="Barry K.W."/>
            <person name="Haridas S."/>
            <person name="Chen C."/>
            <person name="Bauer D."/>
            <person name="Andreopoulos W."/>
            <person name="Pangilinan J."/>
            <person name="LaButti K."/>
            <person name="Riley R."/>
            <person name="Lipzen A."/>
            <person name="Clum A."/>
            <person name="Drula E."/>
            <person name="Henrissat B."/>
            <person name="Kohler A."/>
            <person name="Grigoriev I.V."/>
            <person name="Martin F.M."/>
            <person name="Hacquard S."/>
        </authorList>
    </citation>
    <scope>NUCLEOTIDE SEQUENCE</scope>
    <source>
        <strain evidence="2">MPI-CAGE-AT-0021</strain>
    </source>
</reference>
<feature type="region of interest" description="Disordered" evidence="1">
    <location>
        <begin position="156"/>
        <end position="222"/>
    </location>
</feature>
<proteinExistence type="predicted"/>
<evidence type="ECO:0000256" key="1">
    <source>
        <dbReference type="SAM" id="MobiDB-lite"/>
    </source>
</evidence>
<feature type="compositionally biased region" description="Basic and acidic residues" evidence="1">
    <location>
        <begin position="93"/>
        <end position="110"/>
    </location>
</feature>
<sequence>MNRQCKTQSLDNKRGRTKWHGVDGHVWDPRARGVGRRVGGCCACVAETGALNGDGTWKMGHGRWDMEDGTRKMGHGSDAAARITIGDRRCAPSQRWEHARAGSGKVETREPGPVPTPCPQLHALHECRQQQRRQVPAGAPPWKLQLPSTWPLAGKGAHADGNGVGDHSKGTNTAPGYRARTGNGERGTGGQQTGARGRSQPCPNFFGRPSSALTASVTRTRQ</sequence>
<dbReference type="Proteomes" id="UP000717696">
    <property type="component" value="Unassembled WGS sequence"/>
</dbReference>
<evidence type="ECO:0000313" key="2">
    <source>
        <dbReference type="EMBL" id="KAH7141158.1"/>
    </source>
</evidence>
<dbReference type="AlphaFoldDB" id="A0A9P9EPF5"/>
<feature type="region of interest" description="Disordered" evidence="1">
    <location>
        <begin position="93"/>
        <end position="115"/>
    </location>
</feature>
<evidence type="ECO:0000313" key="3">
    <source>
        <dbReference type="Proteomes" id="UP000717696"/>
    </source>
</evidence>
<organism evidence="2 3">
    <name type="scientific">Dactylonectria estremocensis</name>
    <dbReference type="NCBI Taxonomy" id="1079267"/>
    <lineage>
        <taxon>Eukaryota</taxon>
        <taxon>Fungi</taxon>
        <taxon>Dikarya</taxon>
        <taxon>Ascomycota</taxon>
        <taxon>Pezizomycotina</taxon>
        <taxon>Sordariomycetes</taxon>
        <taxon>Hypocreomycetidae</taxon>
        <taxon>Hypocreales</taxon>
        <taxon>Nectriaceae</taxon>
        <taxon>Dactylonectria</taxon>
    </lineage>
</organism>
<name>A0A9P9EPF5_9HYPO</name>
<comment type="caution">
    <text evidence="2">The sequence shown here is derived from an EMBL/GenBank/DDBJ whole genome shotgun (WGS) entry which is preliminary data.</text>
</comment>
<dbReference type="EMBL" id="JAGMUU010000012">
    <property type="protein sequence ID" value="KAH7141158.1"/>
    <property type="molecule type" value="Genomic_DNA"/>
</dbReference>